<proteinExistence type="inferred from homology"/>
<dbReference type="RefSeq" id="WP_245974766.1">
    <property type="nucleotide sequence ID" value="NZ_QTTT01000001.1"/>
</dbReference>
<protein>
    <submittedName>
        <fullName evidence="3">Esterase FrsA</fullName>
    </submittedName>
</protein>
<dbReference type="Gene3D" id="3.40.50.1820">
    <property type="entry name" value="alpha/beta hydrolase"/>
    <property type="match status" value="1"/>
</dbReference>
<comment type="similarity">
    <text evidence="1">Belongs to the AB hydrolase superfamily.</text>
</comment>
<evidence type="ECO:0000313" key="3">
    <source>
        <dbReference type="EMBL" id="REE98413.1"/>
    </source>
</evidence>
<evidence type="ECO:0000313" key="4">
    <source>
        <dbReference type="Proteomes" id="UP000256661"/>
    </source>
</evidence>
<dbReference type="InterPro" id="IPR029058">
    <property type="entry name" value="AB_hydrolase_fold"/>
</dbReference>
<sequence length="420" mass="45089">MREIGHRSMAAAFAVAVGLALTGCGAGGSAAGRAAADSGATPVEFNEDQWFRSLRLTTWEQQGGDPVVMNAVLLRIKNARGKRENPAWYDTVIAPGAGNWITEWSAAGRRAQRHAEIAHVRGDVAEERRRWLEASTYHTLAAYPEHRESARERAAYTAAKAAYVRAAGLTEAGVRELRIPFEGGLLRAYLHLPKGGGRFPVVVTSGGIDVAKTTHFTLFERHLAPAGIGMVALDNAGFGDSRAWPADRPDMDRLYRAVVDRLQTERGVDTTRIGAMGASYGGNTVGRLAFTDKRVKAVASICGPVHQGLDLGPAMIERLPPMTRAALAARYNVPVDDTERLGRIARTASLVNQGLVGTLRTNASILAINTPDDPLAPVGDLRRLAASSADGEVKITGGSGHCPPIKERYEAVTSWFVRKL</sequence>
<evidence type="ECO:0000256" key="2">
    <source>
        <dbReference type="ARBA" id="ARBA00022801"/>
    </source>
</evidence>
<evidence type="ECO:0000256" key="1">
    <source>
        <dbReference type="ARBA" id="ARBA00008645"/>
    </source>
</evidence>
<organism evidence="3 4">
    <name type="scientific">Thermomonospora umbrina</name>
    <dbReference type="NCBI Taxonomy" id="111806"/>
    <lineage>
        <taxon>Bacteria</taxon>
        <taxon>Bacillati</taxon>
        <taxon>Actinomycetota</taxon>
        <taxon>Actinomycetes</taxon>
        <taxon>Streptosporangiales</taxon>
        <taxon>Thermomonosporaceae</taxon>
        <taxon>Thermomonospora</taxon>
    </lineage>
</organism>
<accession>A0A3D9SWK7</accession>
<dbReference type="PANTHER" id="PTHR22946">
    <property type="entry name" value="DIENELACTONE HYDROLASE DOMAIN-CONTAINING PROTEIN-RELATED"/>
    <property type="match status" value="1"/>
</dbReference>
<keyword evidence="4" id="KW-1185">Reference proteome</keyword>
<comment type="caution">
    <text evidence="3">The sequence shown here is derived from an EMBL/GenBank/DDBJ whole genome shotgun (WGS) entry which is preliminary data.</text>
</comment>
<dbReference type="InterPro" id="IPR010520">
    <property type="entry name" value="FrsA-like"/>
</dbReference>
<dbReference type="GO" id="GO:0016787">
    <property type="term" value="F:hydrolase activity"/>
    <property type="evidence" value="ECO:0007669"/>
    <property type="project" value="UniProtKB-KW"/>
</dbReference>
<gene>
    <name evidence="3" type="ORF">DFJ69_3902</name>
</gene>
<dbReference type="SUPFAM" id="SSF53474">
    <property type="entry name" value="alpha/beta-Hydrolases"/>
    <property type="match status" value="1"/>
</dbReference>
<dbReference type="AlphaFoldDB" id="A0A3D9SWK7"/>
<reference evidence="3 4" key="1">
    <citation type="submission" date="2018-08" db="EMBL/GenBank/DDBJ databases">
        <title>Sequencing the genomes of 1000 actinobacteria strains.</title>
        <authorList>
            <person name="Klenk H.-P."/>
        </authorList>
    </citation>
    <scope>NUCLEOTIDE SEQUENCE [LARGE SCALE GENOMIC DNA]</scope>
    <source>
        <strain evidence="3 4">DSM 43927</strain>
    </source>
</reference>
<dbReference type="InterPro" id="IPR050261">
    <property type="entry name" value="FrsA_esterase"/>
</dbReference>
<dbReference type="PROSITE" id="PS51257">
    <property type="entry name" value="PROKAR_LIPOPROTEIN"/>
    <property type="match status" value="1"/>
</dbReference>
<dbReference type="Proteomes" id="UP000256661">
    <property type="component" value="Unassembled WGS sequence"/>
</dbReference>
<dbReference type="Pfam" id="PF06500">
    <property type="entry name" value="FrsA-like"/>
    <property type="match status" value="1"/>
</dbReference>
<name>A0A3D9SWK7_9ACTN</name>
<keyword evidence="2" id="KW-0378">Hydrolase</keyword>
<dbReference type="EMBL" id="QTTT01000001">
    <property type="protein sequence ID" value="REE98413.1"/>
    <property type="molecule type" value="Genomic_DNA"/>
</dbReference>